<evidence type="ECO:0000256" key="5">
    <source>
        <dbReference type="PIRSR" id="PIRSR001434-2"/>
    </source>
</evidence>
<dbReference type="EMBL" id="VLTL01000038">
    <property type="protein sequence ID" value="KAA0166696.1"/>
    <property type="molecule type" value="Genomic_DNA"/>
</dbReference>
<dbReference type="SUPFAM" id="SSF53383">
    <property type="entry name" value="PLP-dependent transferases"/>
    <property type="match status" value="1"/>
</dbReference>
<dbReference type="GO" id="GO:0019346">
    <property type="term" value="P:transsulfuration"/>
    <property type="evidence" value="ECO:0007669"/>
    <property type="project" value="InterPro"/>
</dbReference>
<evidence type="ECO:0000256" key="2">
    <source>
        <dbReference type="ARBA" id="ARBA00009077"/>
    </source>
</evidence>
<dbReference type="Proteomes" id="UP000323011">
    <property type="component" value="Unassembled WGS sequence"/>
</dbReference>
<reference evidence="11 12" key="1">
    <citation type="submission" date="2019-07" db="EMBL/GenBank/DDBJ databases">
        <title>Genomes of Cafeteria roenbergensis.</title>
        <authorList>
            <person name="Fischer M.G."/>
            <person name="Hackl T."/>
            <person name="Roman M."/>
        </authorList>
    </citation>
    <scope>NUCLEOTIDE SEQUENCE [LARGE SCALE GENOMIC DNA]</scope>
    <source>
        <strain evidence="8 12">BVI</strain>
        <strain evidence="7 14">Cflag</strain>
        <strain evidence="10 11">E4-10P</strain>
        <strain evidence="9 13">RCC970-E3</strain>
    </source>
</reference>
<dbReference type="InterPro" id="IPR006235">
    <property type="entry name" value="OAc-hSer/O-AcSer_sulfhydrylase"/>
</dbReference>
<evidence type="ECO:0000313" key="14">
    <source>
        <dbReference type="Proteomes" id="UP000325113"/>
    </source>
</evidence>
<accession>A0A5A8C0S5</accession>
<evidence type="ECO:0000313" key="7">
    <source>
        <dbReference type="EMBL" id="KAA0146478.1"/>
    </source>
</evidence>
<evidence type="ECO:0000256" key="6">
    <source>
        <dbReference type="RuleBase" id="RU362118"/>
    </source>
</evidence>
<sequence>MAAASSADASEPRFETLQLHAGQTMDSDFRARAAPIYSTTSYGFKDTKHAADLFGLREAGPIYTRINNPTNAVLEERIAALEGGAAALATASGMSAQFLAITTLAEAGDNIVASTNLYGGTSNCFRYTLPRLGIEVRFVDGGGEDGAAFLAASDDKTKAFFVETVGNPSFAVPDFASLSAAAHELGVPLVVDNTFGASGYLCQPLKHGADILTSSVTKWTGGHGTTIGGIIVDGGKFDWAASGRFACMTEPSPGYHGLRFTEAVGSLAFIVRARVEGLRDLGPAQNPFGAFLLLQGVETLSLRMERHSANATELAAFLKAHDGVAWVSHQSQPDHPAAANIAKYFRKGAFSPMLTFGVRGGRAASERFINACKLASHLANVGDAKTLVIHPGSTTHEQLSDEEQIAAGVKPDMVRVSVGIEHIDDIKADFAQAIAAATAPAAAAE</sequence>
<dbReference type="Pfam" id="PF01053">
    <property type="entry name" value="Cys_Met_Meta_PP"/>
    <property type="match status" value="1"/>
</dbReference>
<dbReference type="InterPro" id="IPR015421">
    <property type="entry name" value="PyrdxlP-dep_Trfase_major"/>
</dbReference>
<dbReference type="Proteomes" id="UP000325113">
    <property type="component" value="Unassembled WGS sequence"/>
</dbReference>
<dbReference type="InterPro" id="IPR015422">
    <property type="entry name" value="PyrdxlP-dep_Trfase_small"/>
</dbReference>
<dbReference type="AlphaFoldDB" id="A0A5A8C0S5"/>
<proteinExistence type="inferred from homology"/>
<comment type="caution">
    <text evidence="7">The sequence shown here is derived from an EMBL/GenBank/DDBJ whole genome shotgun (WGS) entry which is preliminary data.</text>
</comment>
<keyword evidence="4 5" id="KW-0663">Pyridoxal phosphate</keyword>
<evidence type="ECO:0000256" key="4">
    <source>
        <dbReference type="ARBA" id="ARBA00022898"/>
    </source>
</evidence>
<dbReference type="EMBL" id="VLTM01000185">
    <property type="protein sequence ID" value="KAA0146478.1"/>
    <property type="molecule type" value="Genomic_DNA"/>
</dbReference>
<feature type="modified residue" description="N6-(pyridoxal phosphate)lysine" evidence="5">
    <location>
        <position position="218"/>
    </location>
</feature>
<dbReference type="EMBL" id="VLTO01000073">
    <property type="protein sequence ID" value="KAA0169114.1"/>
    <property type="molecule type" value="Genomic_DNA"/>
</dbReference>
<evidence type="ECO:0000313" key="12">
    <source>
        <dbReference type="Proteomes" id="UP000323011"/>
    </source>
</evidence>
<dbReference type="GO" id="GO:0004124">
    <property type="term" value="F:cysteine synthase activity"/>
    <property type="evidence" value="ECO:0007669"/>
    <property type="project" value="TreeGrafter"/>
</dbReference>
<dbReference type="PIRSF" id="PIRSF001434">
    <property type="entry name" value="CGS"/>
    <property type="match status" value="1"/>
</dbReference>
<dbReference type="GO" id="GO:0071269">
    <property type="term" value="P:L-homocysteine biosynthetic process"/>
    <property type="evidence" value="ECO:0007669"/>
    <property type="project" value="TreeGrafter"/>
</dbReference>
<dbReference type="GO" id="GO:0005737">
    <property type="term" value="C:cytoplasm"/>
    <property type="evidence" value="ECO:0007669"/>
    <property type="project" value="TreeGrafter"/>
</dbReference>
<evidence type="ECO:0000313" key="8">
    <source>
        <dbReference type="EMBL" id="KAA0148264.1"/>
    </source>
</evidence>
<comment type="similarity">
    <text evidence="2 6">Belongs to the trans-sulfuration enzymes family.</text>
</comment>
<dbReference type="PANTHER" id="PTHR43797:SF2">
    <property type="entry name" value="HOMOCYSTEINE_CYSTEINE SYNTHASE"/>
    <property type="match status" value="1"/>
</dbReference>
<dbReference type="FunFam" id="3.40.640.10:FF:000035">
    <property type="entry name" value="O-succinylhomoserine sulfhydrylase"/>
    <property type="match status" value="1"/>
</dbReference>
<dbReference type="GO" id="GO:0003961">
    <property type="term" value="F:O-acetylhomoserine aminocarboxypropyltransferase activity"/>
    <property type="evidence" value="ECO:0007669"/>
    <property type="project" value="TreeGrafter"/>
</dbReference>
<dbReference type="InterPro" id="IPR015424">
    <property type="entry name" value="PyrdxlP-dep_Trfase"/>
</dbReference>
<evidence type="ECO:0000313" key="11">
    <source>
        <dbReference type="Proteomes" id="UP000322899"/>
    </source>
</evidence>
<comment type="cofactor">
    <cofactor evidence="1 6">
        <name>pyridoxal 5'-phosphate</name>
        <dbReference type="ChEBI" id="CHEBI:597326"/>
    </cofactor>
</comment>
<name>A0A5A8C0S5_CAFRO</name>
<dbReference type="NCBIfam" id="TIGR01326">
    <property type="entry name" value="OAH_OAS_sulfhy"/>
    <property type="match status" value="1"/>
</dbReference>
<dbReference type="InterPro" id="IPR000277">
    <property type="entry name" value="Cys/Met-Metab_PyrdxlP-dep_enz"/>
</dbReference>
<dbReference type="CDD" id="cd00614">
    <property type="entry name" value="CGS_like"/>
    <property type="match status" value="1"/>
</dbReference>
<dbReference type="Proteomes" id="UP000322899">
    <property type="component" value="Unassembled WGS sequence"/>
</dbReference>
<dbReference type="OrthoDB" id="3512640at2759"/>
<dbReference type="Gene3D" id="3.40.640.10">
    <property type="entry name" value="Type I PLP-dependent aspartate aminotransferase-like (Major domain)"/>
    <property type="match status" value="1"/>
</dbReference>
<evidence type="ECO:0008006" key="15">
    <source>
        <dbReference type="Google" id="ProtNLM"/>
    </source>
</evidence>
<organism evidence="7 14">
    <name type="scientific">Cafeteria roenbergensis</name>
    <name type="common">Marine flagellate</name>
    <dbReference type="NCBI Taxonomy" id="33653"/>
    <lineage>
        <taxon>Eukaryota</taxon>
        <taxon>Sar</taxon>
        <taxon>Stramenopiles</taxon>
        <taxon>Bigyra</taxon>
        <taxon>Opalozoa</taxon>
        <taxon>Bicosoecida</taxon>
        <taxon>Cafeteriaceae</taxon>
        <taxon>Cafeteria</taxon>
    </lineage>
</organism>
<dbReference type="PANTHER" id="PTHR43797">
    <property type="entry name" value="HOMOCYSTEINE/CYSTEINE SYNTHASE"/>
    <property type="match status" value="1"/>
</dbReference>
<protein>
    <recommendedName>
        <fullName evidence="15">O-acetylhomoserine aminocarboxypropyltransferase</fullName>
    </recommendedName>
</protein>
<evidence type="ECO:0000256" key="3">
    <source>
        <dbReference type="ARBA" id="ARBA00022679"/>
    </source>
</evidence>
<dbReference type="GO" id="GO:0006535">
    <property type="term" value="P:cysteine biosynthetic process from serine"/>
    <property type="evidence" value="ECO:0007669"/>
    <property type="project" value="TreeGrafter"/>
</dbReference>
<dbReference type="Proteomes" id="UP000324907">
    <property type="component" value="Unassembled WGS sequence"/>
</dbReference>
<dbReference type="OMA" id="TTCVQGG"/>
<dbReference type="EMBL" id="VLTN01000055">
    <property type="protein sequence ID" value="KAA0148264.1"/>
    <property type="molecule type" value="Genomic_DNA"/>
</dbReference>
<evidence type="ECO:0000256" key="1">
    <source>
        <dbReference type="ARBA" id="ARBA00001933"/>
    </source>
</evidence>
<dbReference type="Gene3D" id="3.90.1150.10">
    <property type="entry name" value="Aspartate Aminotransferase, domain 1"/>
    <property type="match status" value="1"/>
</dbReference>
<evidence type="ECO:0000313" key="9">
    <source>
        <dbReference type="EMBL" id="KAA0166696.1"/>
    </source>
</evidence>
<keyword evidence="12" id="KW-1185">Reference proteome</keyword>
<keyword evidence="3" id="KW-0808">Transferase</keyword>
<gene>
    <name evidence="10" type="ORF">FNF27_07066</name>
    <name evidence="9" type="ORF">FNF28_03070</name>
    <name evidence="8" type="ORF">FNF29_06800</name>
    <name evidence="7" type="ORF">FNF31_07784</name>
</gene>
<dbReference type="GO" id="GO:0030170">
    <property type="term" value="F:pyridoxal phosphate binding"/>
    <property type="evidence" value="ECO:0007669"/>
    <property type="project" value="InterPro"/>
</dbReference>
<evidence type="ECO:0000313" key="13">
    <source>
        <dbReference type="Proteomes" id="UP000324907"/>
    </source>
</evidence>
<evidence type="ECO:0000313" key="10">
    <source>
        <dbReference type="EMBL" id="KAA0169114.1"/>
    </source>
</evidence>